<dbReference type="Pfam" id="PF00535">
    <property type="entry name" value="Glycos_transf_2"/>
    <property type="match status" value="1"/>
</dbReference>
<dbReference type="InterPro" id="IPR026461">
    <property type="entry name" value="Trfase_2_rSAM/seldom_assoc"/>
</dbReference>
<proteinExistence type="inferred from homology"/>
<dbReference type="CDD" id="cd02522">
    <property type="entry name" value="GT_2_like_a"/>
    <property type="match status" value="1"/>
</dbReference>
<sequence length="241" mass="26653">MKAAKISIIIPVLNEATTIEATLTRLQDVSDIEVIVVDGGSRDETVELAHRCCGRFAPLSEIKVISAAAGRANQMNAGAAIATGDILLFLHADTHLPSKFDTLVRQSLENPSTIAGAFELRIDSDLRGLRLIEKIVNMRSRIFSMPYGDQAIFLKATTFDEIGGFPELPIMEDFELMRQLKQEGKITLVSASVLTSGRRWQKLGVLKTTLMNQLIIAGYFLGISPTQLMRWYRQGGFRNRG</sequence>
<dbReference type="Gene3D" id="3.90.550.10">
    <property type="entry name" value="Spore Coat Polysaccharide Biosynthesis Protein SpsA, Chain A"/>
    <property type="match status" value="1"/>
</dbReference>
<protein>
    <recommendedName>
        <fullName evidence="9">4,4'-diaponeurosporenoate glycosyltransferase</fullName>
    </recommendedName>
</protein>
<dbReference type="GO" id="GO:0016757">
    <property type="term" value="F:glycosyltransferase activity"/>
    <property type="evidence" value="ECO:0007669"/>
    <property type="project" value="UniProtKB-KW"/>
</dbReference>
<keyword evidence="2" id="KW-1003">Cell membrane</keyword>
<evidence type="ECO:0000256" key="6">
    <source>
        <dbReference type="ARBA" id="ARBA00037281"/>
    </source>
</evidence>
<dbReference type="InterPro" id="IPR001173">
    <property type="entry name" value="Glyco_trans_2-like"/>
</dbReference>
<dbReference type="Proteomes" id="UP000010471">
    <property type="component" value="Chromosome"/>
</dbReference>
<organism evidence="11 12">
    <name type="scientific">Allocoleopsis franciscana PCC 7113</name>
    <dbReference type="NCBI Taxonomy" id="1173027"/>
    <lineage>
        <taxon>Bacteria</taxon>
        <taxon>Bacillati</taxon>
        <taxon>Cyanobacteriota</taxon>
        <taxon>Cyanophyceae</taxon>
        <taxon>Coleofasciculales</taxon>
        <taxon>Coleofasciculaceae</taxon>
        <taxon>Allocoleopsis</taxon>
        <taxon>Allocoleopsis franciscana</taxon>
    </lineage>
</organism>
<comment type="similarity">
    <text evidence="8">Belongs to the glycosyltransferase 2 family. CrtQ subfamily.</text>
</comment>
<keyword evidence="3" id="KW-0328">Glycosyltransferase</keyword>
<dbReference type="STRING" id="1173027.Mic7113_1688"/>
<evidence type="ECO:0000256" key="8">
    <source>
        <dbReference type="ARBA" id="ARBA00038120"/>
    </source>
</evidence>
<evidence type="ECO:0000259" key="10">
    <source>
        <dbReference type="Pfam" id="PF00535"/>
    </source>
</evidence>
<dbReference type="AlphaFoldDB" id="K9WB23"/>
<dbReference type="RefSeq" id="WP_015181711.1">
    <property type="nucleotide sequence ID" value="NC_019738.1"/>
</dbReference>
<dbReference type="PATRIC" id="fig|1173027.3.peg.1867"/>
<dbReference type="KEGG" id="mic:Mic7113_1688"/>
<evidence type="ECO:0000256" key="3">
    <source>
        <dbReference type="ARBA" id="ARBA00022676"/>
    </source>
</evidence>
<keyword evidence="12" id="KW-1185">Reference proteome</keyword>
<gene>
    <name evidence="11" type="ORF">Mic7113_1688</name>
</gene>
<evidence type="ECO:0000256" key="2">
    <source>
        <dbReference type="ARBA" id="ARBA00022475"/>
    </source>
</evidence>
<dbReference type="SUPFAM" id="SSF53448">
    <property type="entry name" value="Nucleotide-diphospho-sugar transferases"/>
    <property type="match status" value="1"/>
</dbReference>
<dbReference type="eggNOG" id="COG1215">
    <property type="taxonomic scope" value="Bacteria"/>
</dbReference>
<dbReference type="GO" id="GO:0005886">
    <property type="term" value="C:plasma membrane"/>
    <property type="evidence" value="ECO:0007669"/>
    <property type="project" value="UniProtKB-SubCell"/>
</dbReference>
<dbReference type="InterPro" id="IPR029044">
    <property type="entry name" value="Nucleotide-diphossugar_trans"/>
</dbReference>
<reference evidence="11 12" key="1">
    <citation type="submission" date="2012-06" db="EMBL/GenBank/DDBJ databases">
        <title>Finished chromosome of genome of Microcoleus sp. PCC 7113.</title>
        <authorList>
            <consortium name="US DOE Joint Genome Institute"/>
            <person name="Gugger M."/>
            <person name="Coursin T."/>
            <person name="Rippka R."/>
            <person name="Tandeau De Marsac N."/>
            <person name="Huntemann M."/>
            <person name="Wei C.-L."/>
            <person name="Han J."/>
            <person name="Detter J.C."/>
            <person name="Han C."/>
            <person name="Tapia R."/>
            <person name="Chen A."/>
            <person name="Kyrpides N."/>
            <person name="Mavromatis K."/>
            <person name="Markowitz V."/>
            <person name="Szeto E."/>
            <person name="Ivanova N."/>
            <person name="Pagani I."/>
            <person name="Pati A."/>
            <person name="Goodwin L."/>
            <person name="Nordberg H.P."/>
            <person name="Cantor M.N."/>
            <person name="Hua S.X."/>
            <person name="Woyke T."/>
            <person name="Kerfeld C.A."/>
        </authorList>
    </citation>
    <scope>NUCLEOTIDE SEQUENCE [LARGE SCALE GENOMIC DNA]</scope>
    <source>
        <strain evidence="11 12">PCC 7113</strain>
    </source>
</reference>
<evidence type="ECO:0000313" key="11">
    <source>
        <dbReference type="EMBL" id="AFZ17555.1"/>
    </source>
</evidence>
<feature type="domain" description="Glycosyltransferase 2-like" evidence="10">
    <location>
        <begin position="7"/>
        <end position="141"/>
    </location>
</feature>
<accession>K9WB23</accession>
<dbReference type="EMBL" id="CP003630">
    <property type="protein sequence ID" value="AFZ17555.1"/>
    <property type="molecule type" value="Genomic_DNA"/>
</dbReference>
<dbReference type="OrthoDB" id="9810303at2"/>
<comment type="subcellular location">
    <subcellularLocation>
        <location evidence="1">Cell membrane</location>
    </subcellularLocation>
</comment>
<comment type="pathway">
    <text evidence="7">Carotenoid biosynthesis; staphyloxanthin biosynthesis; staphyloxanthin from farnesyl diphosphate: step 4/5.</text>
</comment>
<comment type="function">
    <text evidence="6">Catalyzes the glycosylation of 4,4'-diaponeurosporenoate, i.e. the esterification of glucose at the C1'' position with the carboxyl group of 4,4'-diaponeurosporenic acid, to form glycosyl-4,4'-diaponeurosporenoate. This is a step in the biosynthesis of staphyloxanthin, an orange pigment present in most staphylococci strains.</text>
</comment>
<keyword evidence="5" id="KW-0472">Membrane</keyword>
<dbReference type="NCBIfam" id="TIGR04283">
    <property type="entry name" value="glyco_like_mftF"/>
    <property type="match status" value="1"/>
</dbReference>
<dbReference type="HOGENOM" id="CLU_025996_17_3_3"/>
<evidence type="ECO:0000256" key="5">
    <source>
        <dbReference type="ARBA" id="ARBA00023136"/>
    </source>
</evidence>
<evidence type="ECO:0000256" key="1">
    <source>
        <dbReference type="ARBA" id="ARBA00004236"/>
    </source>
</evidence>
<evidence type="ECO:0000256" key="9">
    <source>
        <dbReference type="ARBA" id="ARBA00040345"/>
    </source>
</evidence>
<dbReference type="PANTHER" id="PTHR43646">
    <property type="entry name" value="GLYCOSYLTRANSFERASE"/>
    <property type="match status" value="1"/>
</dbReference>
<evidence type="ECO:0000256" key="7">
    <source>
        <dbReference type="ARBA" id="ARBA00037904"/>
    </source>
</evidence>
<name>K9WB23_9CYAN</name>
<evidence type="ECO:0000313" key="12">
    <source>
        <dbReference type="Proteomes" id="UP000010471"/>
    </source>
</evidence>
<evidence type="ECO:0000256" key="4">
    <source>
        <dbReference type="ARBA" id="ARBA00022679"/>
    </source>
</evidence>
<dbReference type="PANTHER" id="PTHR43646:SF2">
    <property type="entry name" value="GLYCOSYLTRANSFERASE 2-LIKE DOMAIN-CONTAINING PROTEIN"/>
    <property type="match status" value="1"/>
</dbReference>
<keyword evidence="4 11" id="KW-0808">Transferase</keyword>